<dbReference type="Gene3D" id="3.90.550.10">
    <property type="entry name" value="Spore Coat Polysaccharide Biosynthesis Protein SpsA, Chain A"/>
    <property type="match status" value="1"/>
</dbReference>
<dbReference type="CDD" id="cd02516">
    <property type="entry name" value="CDP-ME_synthetase"/>
    <property type="match status" value="1"/>
</dbReference>
<dbReference type="EMBL" id="JAFITR010000019">
    <property type="protein sequence ID" value="MBN4066723.1"/>
    <property type="molecule type" value="Genomic_DNA"/>
</dbReference>
<gene>
    <name evidence="9" type="primary">ispD</name>
    <name evidence="9" type="ORF">JYU14_01410</name>
</gene>
<keyword evidence="8" id="KW-0414">Isoprene biosynthesis</keyword>
<dbReference type="Proteomes" id="UP000722121">
    <property type="component" value="Unassembled WGS sequence"/>
</dbReference>
<protein>
    <recommendedName>
        <fullName evidence="5">2-C-methyl-D-erythritol 4-phosphate cytidylyltransferase</fullName>
        <ecNumber evidence="4">2.7.7.60</ecNumber>
    </recommendedName>
</protein>
<evidence type="ECO:0000256" key="7">
    <source>
        <dbReference type="ARBA" id="ARBA00022695"/>
    </source>
</evidence>
<dbReference type="InterPro" id="IPR018294">
    <property type="entry name" value="ISPD_synthase_CS"/>
</dbReference>
<evidence type="ECO:0000256" key="6">
    <source>
        <dbReference type="ARBA" id="ARBA00022679"/>
    </source>
</evidence>
<comment type="similarity">
    <text evidence="3">Belongs to the IspD/TarI cytidylyltransferase family. IspD subfamily.</text>
</comment>
<dbReference type="InterPro" id="IPR001228">
    <property type="entry name" value="IspD"/>
</dbReference>
<name>A0ABS3APU5_9BACT</name>
<accession>A0ABS3APU5</accession>
<dbReference type="EC" id="2.7.7.60" evidence="4"/>
<evidence type="ECO:0000256" key="5">
    <source>
        <dbReference type="ARBA" id="ARBA00019056"/>
    </source>
</evidence>
<sequence length="218" mass="23951">MTSAVLLSGGHGARMNHTIPKQYIDLGGKPVVLWSLEVLLATPSINEVIIVCHPNYQILFSTIETNKTITFALPGRRRQDSLYNGLQETRADTDLVCVHDSARPFIRMEKVEELIEAGRCHGAAVLGIPVHSTIKEADGTGFVINTLDRAQLWMIQTPQVATRELFERGFAAVNEAGLTVTDDVALVEKIGHPVKIVPGTEENIKITTPHDFVIAQHI</sequence>
<evidence type="ECO:0000256" key="1">
    <source>
        <dbReference type="ARBA" id="ARBA00001282"/>
    </source>
</evidence>
<comment type="caution">
    <text evidence="9">The sequence shown here is derived from an EMBL/GenBank/DDBJ whole genome shotgun (WGS) entry which is preliminary data.</text>
</comment>
<keyword evidence="10" id="KW-1185">Reference proteome</keyword>
<dbReference type="PANTHER" id="PTHR32125">
    <property type="entry name" value="2-C-METHYL-D-ERYTHRITOL 4-PHOSPHATE CYTIDYLYLTRANSFERASE, CHLOROPLASTIC"/>
    <property type="match status" value="1"/>
</dbReference>
<organism evidence="9 10">
    <name type="scientific">Simkania negevensis</name>
    <dbReference type="NCBI Taxonomy" id="83561"/>
    <lineage>
        <taxon>Bacteria</taxon>
        <taxon>Pseudomonadati</taxon>
        <taxon>Chlamydiota</taxon>
        <taxon>Chlamydiia</taxon>
        <taxon>Parachlamydiales</taxon>
        <taxon>Simkaniaceae</taxon>
        <taxon>Simkania</taxon>
    </lineage>
</organism>
<comment type="catalytic activity">
    <reaction evidence="1">
        <text>2-C-methyl-D-erythritol 4-phosphate + CTP + H(+) = 4-CDP-2-C-methyl-D-erythritol + diphosphate</text>
        <dbReference type="Rhea" id="RHEA:13429"/>
        <dbReference type="ChEBI" id="CHEBI:15378"/>
        <dbReference type="ChEBI" id="CHEBI:33019"/>
        <dbReference type="ChEBI" id="CHEBI:37563"/>
        <dbReference type="ChEBI" id="CHEBI:57823"/>
        <dbReference type="ChEBI" id="CHEBI:58262"/>
        <dbReference type="EC" id="2.7.7.60"/>
    </reaction>
</comment>
<keyword evidence="6 9" id="KW-0808">Transferase</keyword>
<evidence type="ECO:0000256" key="8">
    <source>
        <dbReference type="ARBA" id="ARBA00023229"/>
    </source>
</evidence>
<evidence type="ECO:0000256" key="3">
    <source>
        <dbReference type="ARBA" id="ARBA00009789"/>
    </source>
</evidence>
<dbReference type="PANTHER" id="PTHR32125:SF4">
    <property type="entry name" value="2-C-METHYL-D-ERYTHRITOL 4-PHOSPHATE CYTIDYLYLTRANSFERASE, CHLOROPLASTIC"/>
    <property type="match status" value="1"/>
</dbReference>
<feature type="non-terminal residue" evidence="9">
    <location>
        <position position="218"/>
    </location>
</feature>
<evidence type="ECO:0000313" key="10">
    <source>
        <dbReference type="Proteomes" id="UP000722121"/>
    </source>
</evidence>
<dbReference type="InterPro" id="IPR029044">
    <property type="entry name" value="Nucleotide-diphossugar_trans"/>
</dbReference>
<evidence type="ECO:0000313" key="9">
    <source>
        <dbReference type="EMBL" id="MBN4066723.1"/>
    </source>
</evidence>
<dbReference type="GO" id="GO:0050518">
    <property type="term" value="F:2-C-methyl-D-erythritol 4-phosphate cytidylyltransferase activity"/>
    <property type="evidence" value="ECO:0007669"/>
    <property type="project" value="UniProtKB-EC"/>
</dbReference>
<dbReference type="NCBIfam" id="TIGR00453">
    <property type="entry name" value="ispD"/>
    <property type="match status" value="1"/>
</dbReference>
<dbReference type="PROSITE" id="PS01295">
    <property type="entry name" value="ISPD"/>
    <property type="match status" value="1"/>
</dbReference>
<reference evidence="9 10" key="1">
    <citation type="submission" date="2021-02" db="EMBL/GenBank/DDBJ databases">
        <title>Activity-based single-cell genomes from oceanic crustal fluid captures similar information to metagenomic and metatranscriptomic surveys with orders of magnitude less sampling.</title>
        <authorList>
            <person name="D'Angelo T.S."/>
            <person name="Orcutt B.N."/>
        </authorList>
    </citation>
    <scope>NUCLEOTIDE SEQUENCE [LARGE SCALE GENOMIC DNA]</scope>
    <source>
        <strain evidence="9">AH-315-G07</strain>
    </source>
</reference>
<dbReference type="InterPro" id="IPR050088">
    <property type="entry name" value="IspD/TarI_cytidylyltransf_bact"/>
</dbReference>
<comment type="pathway">
    <text evidence="2">Isoprenoid biosynthesis; isopentenyl diphosphate biosynthesis via DXP pathway; isopentenyl diphosphate from 1-deoxy-D-xylulose 5-phosphate: step 2/6.</text>
</comment>
<evidence type="ECO:0000256" key="2">
    <source>
        <dbReference type="ARBA" id="ARBA00004787"/>
    </source>
</evidence>
<keyword evidence="7 9" id="KW-0548">Nucleotidyltransferase</keyword>
<dbReference type="Pfam" id="PF01128">
    <property type="entry name" value="IspD"/>
    <property type="match status" value="1"/>
</dbReference>
<dbReference type="SUPFAM" id="SSF53448">
    <property type="entry name" value="Nucleotide-diphospho-sugar transferases"/>
    <property type="match status" value="1"/>
</dbReference>
<evidence type="ECO:0000256" key="4">
    <source>
        <dbReference type="ARBA" id="ARBA00012526"/>
    </source>
</evidence>
<dbReference type="HAMAP" id="MF_00108">
    <property type="entry name" value="IspD"/>
    <property type="match status" value="1"/>
</dbReference>
<dbReference type="InterPro" id="IPR034683">
    <property type="entry name" value="IspD/TarI"/>
</dbReference>
<proteinExistence type="inferred from homology"/>